<keyword evidence="1" id="KW-0804">Transcription</keyword>
<dbReference type="GO" id="GO:0000932">
    <property type="term" value="C:P-body"/>
    <property type="evidence" value="ECO:0007669"/>
    <property type="project" value="UniProtKB-SubCell"/>
</dbReference>
<dbReference type="GO" id="GO:0071819">
    <property type="term" value="C:DUBm complex"/>
    <property type="evidence" value="ECO:0007669"/>
    <property type="project" value="UniProtKB-UniRule"/>
</dbReference>
<comment type="function">
    <text evidence="1">Involved in mRNA export coupled transcription activation by association with both the TREX-2 and the SAGA complexes. At the promoters, SAGA is required for recruitment of the basal transcription machinery. It influences RNA polymerase II transcriptional activity through different activities such as TBP interaction and promoter selectivity, interaction with transcription activators, and chromatin modification through histone acetylation and deubiquitination. Within the SAGA complex, participates to a subcomplex required for deubiquitination of H2B and for the maintenance of steady-state H3 methylation levels. The TREX-2 complex functions in docking export-competent ribonucleoprotein particles (mRNPs) to the nuclear entrance of the nuclear pore complex (nuclear basket). TREX-2 participates in mRNA export and accurate chromatin positioning in the nucleus by tethering genes to the nuclear periphery. May also be involved in cytoplasmic mRNA decay by interaction with components of P-bodies.</text>
</comment>
<dbReference type="InParanoid" id="A0A316YLB2"/>
<comment type="similarity">
    <text evidence="1">Belongs to the ENY2 family.</text>
</comment>
<dbReference type="GO" id="GO:0003713">
    <property type="term" value="F:transcription coactivator activity"/>
    <property type="evidence" value="ECO:0007669"/>
    <property type="project" value="UniProtKB-UniRule"/>
</dbReference>
<dbReference type="AlphaFoldDB" id="A0A316YLB2"/>
<keyword evidence="1" id="KW-0813">Transport</keyword>
<keyword evidence="1" id="KW-0156">Chromatin regulator</keyword>
<name>A0A316YLB2_9BASI</name>
<dbReference type="InterPro" id="IPR038212">
    <property type="entry name" value="TF_EnY2_sf"/>
</dbReference>
<protein>
    <recommendedName>
        <fullName evidence="1">Transcription and mRNA export factor SUS1</fullName>
    </recommendedName>
</protein>
<comment type="subunit">
    <text evidence="1">Component of the nuclear pore complex (NPC)-associated TREX-2 complex (transcription and export complex 2), composed of at least SUS1, SAC3, THP1, SEM1, and CDC31. TREX-2 contains 2 SUS1 chains. The TREX-2 complex interacts with the nucleoporin NUP1. Component of the 1.8 MDa SAGA transcription coactivator-HAT complex. SAGA is built of 5 distinct domains with specialized functions. Within the SAGA complex, SUS1, SGF11, SGF73 and UBP8 form an additional subcomplex of SAGA called the DUB module (deubiquitination module). Interacts directly with THP1, SAC3, SGF11, and with the RNA polymerase II.</text>
</comment>
<dbReference type="PANTHER" id="PTHR12514">
    <property type="entry name" value="ENHANCER OF YELLOW 2 TRANSCRIPTION FACTOR"/>
    <property type="match status" value="1"/>
</dbReference>
<accession>A0A316YLB2</accession>
<keyword evidence="1" id="KW-0509">mRNA transport</keyword>
<evidence type="ECO:0000313" key="4">
    <source>
        <dbReference type="Proteomes" id="UP000245768"/>
    </source>
</evidence>
<dbReference type="Gene3D" id="1.10.246.140">
    <property type="match status" value="1"/>
</dbReference>
<dbReference type="InterPro" id="IPR018783">
    <property type="entry name" value="TF_ENY2"/>
</dbReference>
<keyword evidence="4" id="KW-1185">Reference proteome</keyword>
<dbReference type="EMBL" id="KZ819636">
    <property type="protein sequence ID" value="PWN90167.1"/>
    <property type="molecule type" value="Genomic_DNA"/>
</dbReference>
<evidence type="ECO:0000313" key="3">
    <source>
        <dbReference type="EMBL" id="PWN90167.1"/>
    </source>
</evidence>
<dbReference type="GO" id="GO:0070390">
    <property type="term" value="C:transcription export complex 2"/>
    <property type="evidence" value="ECO:0007669"/>
    <property type="project" value="UniProtKB-UniRule"/>
</dbReference>
<dbReference type="GO" id="GO:0015031">
    <property type="term" value="P:protein transport"/>
    <property type="evidence" value="ECO:0007669"/>
    <property type="project" value="UniProtKB-KW"/>
</dbReference>
<dbReference type="GO" id="GO:0005643">
    <property type="term" value="C:nuclear pore"/>
    <property type="evidence" value="ECO:0007669"/>
    <property type="project" value="UniProtKB-UniRule"/>
</dbReference>
<comment type="subcellular location">
    <subcellularLocation>
        <location evidence="1">Nucleus</location>
        <location evidence="1">Nucleoplasm</location>
    </subcellularLocation>
    <subcellularLocation>
        <location evidence="1">Cytoplasm</location>
        <location evidence="1">P-body</location>
    </subcellularLocation>
</comment>
<evidence type="ECO:0000256" key="1">
    <source>
        <dbReference type="HAMAP-Rule" id="MF_03046"/>
    </source>
</evidence>
<keyword evidence="1" id="KW-0010">Activator</keyword>
<keyword evidence="1" id="KW-0653">Protein transport</keyword>
<feature type="region of interest" description="Disordered" evidence="2">
    <location>
        <begin position="1"/>
        <end position="37"/>
    </location>
</feature>
<keyword evidence="1" id="KW-0805">Transcription regulation</keyword>
<gene>
    <name evidence="1" type="primary">SUS1</name>
    <name evidence="3" type="ORF">FA10DRAFT_301443</name>
</gene>
<dbReference type="GO" id="GO:0006325">
    <property type="term" value="P:chromatin organization"/>
    <property type="evidence" value="ECO:0007669"/>
    <property type="project" value="UniProtKB-KW"/>
</dbReference>
<evidence type="ECO:0000256" key="2">
    <source>
        <dbReference type="SAM" id="MobiDB-lite"/>
    </source>
</evidence>
<dbReference type="HAMAP" id="MF_03046">
    <property type="entry name" value="ENY2_Sus1"/>
    <property type="match status" value="1"/>
</dbReference>
<dbReference type="GO" id="GO:0006406">
    <property type="term" value="P:mRNA export from nucleus"/>
    <property type="evidence" value="ECO:0007669"/>
    <property type="project" value="UniProtKB-UniRule"/>
</dbReference>
<dbReference type="GO" id="GO:0000124">
    <property type="term" value="C:SAGA complex"/>
    <property type="evidence" value="ECO:0007669"/>
    <property type="project" value="UniProtKB-UniRule"/>
</dbReference>
<dbReference type="Proteomes" id="UP000245768">
    <property type="component" value="Unassembled WGS sequence"/>
</dbReference>
<dbReference type="GO" id="GO:0005654">
    <property type="term" value="C:nucleoplasm"/>
    <property type="evidence" value="ECO:0007669"/>
    <property type="project" value="UniProtKB-SubCell"/>
</dbReference>
<feature type="compositionally biased region" description="Basic and acidic residues" evidence="2">
    <location>
        <begin position="28"/>
        <end position="37"/>
    </location>
</feature>
<organism evidence="3 4">
    <name type="scientific">Acaromyces ingoldii</name>
    <dbReference type="NCBI Taxonomy" id="215250"/>
    <lineage>
        <taxon>Eukaryota</taxon>
        <taxon>Fungi</taxon>
        <taxon>Dikarya</taxon>
        <taxon>Basidiomycota</taxon>
        <taxon>Ustilaginomycotina</taxon>
        <taxon>Exobasidiomycetes</taxon>
        <taxon>Exobasidiales</taxon>
        <taxon>Cryptobasidiaceae</taxon>
        <taxon>Acaromyces</taxon>
    </lineage>
</organism>
<dbReference type="GO" id="GO:0006368">
    <property type="term" value="P:transcription elongation by RNA polymerase II"/>
    <property type="evidence" value="ECO:0007669"/>
    <property type="project" value="UniProtKB-UniRule"/>
</dbReference>
<dbReference type="OrthoDB" id="6221744at2759"/>
<keyword evidence="1" id="KW-0539">Nucleus</keyword>
<sequence length="123" mass="13274">MAAEEQAAQSNSAGGGYESAEAFGGERGGGEGDELHNALHQRLVQTGEWHRILSALRQGLDESGWTATLRDRAMDQAAAQDKLSLPDLIAELSPYAQRTIPANVRDQIASMLHDFVSRNVEDA</sequence>
<dbReference type="STRING" id="215250.A0A316YLB2"/>
<dbReference type="Pfam" id="PF10163">
    <property type="entry name" value="EnY2"/>
    <property type="match status" value="1"/>
</dbReference>
<feature type="compositionally biased region" description="Low complexity" evidence="2">
    <location>
        <begin position="1"/>
        <end position="23"/>
    </location>
</feature>
<proteinExistence type="inferred from homology"/>
<reference evidence="3 4" key="1">
    <citation type="journal article" date="2018" name="Mol. Biol. Evol.">
        <title>Broad Genomic Sampling Reveals a Smut Pathogenic Ancestry of the Fungal Clade Ustilaginomycotina.</title>
        <authorList>
            <person name="Kijpornyongpan T."/>
            <person name="Mondo S.J."/>
            <person name="Barry K."/>
            <person name="Sandor L."/>
            <person name="Lee J."/>
            <person name="Lipzen A."/>
            <person name="Pangilinan J."/>
            <person name="LaButti K."/>
            <person name="Hainaut M."/>
            <person name="Henrissat B."/>
            <person name="Grigoriev I.V."/>
            <person name="Spatafora J.W."/>
            <person name="Aime M.C."/>
        </authorList>
    </citation>
    <scope>NUCLEOTIDE SEQUENCE [LARGE SCALE GENOMIC DNA]</scope>
    <source>
        <strain evidence="3 4">MCA 4198</strain>
    </source>
</reference>
<keyword evidence="1" id="KW-0963">Cytoplasm</keyword>
<keyword evidence="1" id="KW-0811">Translocation</keyword>